<evidence type="ECO:0000256" key="7">
    <source>
        <dbReference type="SAM" id="Phobius"/>
    </source>
</evidence>
<organism evidence="8 9">
    <name type="scientific">Hazenella coriacea</name>
    <dbReference type="NCBI Taxonomy" id="1179467"/>
    <lineage>
        <taxon>Bacteria</taxon>
        <taxon>Bacillati</taxon>
        <taxon>Bacillota</taxon>
        <taxon>Bacilli</taxon>
        <taxon>Bacillales</taxon>
        <taxon>Thermoactinomycetaceae</taxon>
        <taxon>Hazenella</taxon>
    </lineage>
</organism>
<sequence length="339" mass="36699">MSTYLQNRKIGFGLGLGITLVLAGVAKALSLIPMLKMLGPLVMAILLGMLWGRLFKVPEQVQPGVVFSTKRLLRFGIILLGMRLNLADVYHAGPAMFAYALLNLGFALTVVLLFSKIMGVDKKLGLLTACGTAICGAAAIAAVSPQIKASKNQTAISVAIIAVLGTLFTLLYTLFYQGIGMTAQEYGFWTGGTLHEIAHVIAAVDPAGTEAADLAVLVKLTRVALLVPVVLLIAIFMNRWLDQDQQEPFSWRKLPIPWFIFGFLAMSGLNTLFTFPTFISDMIISLGYFLIAMAMGGLGLGVDFKEFRRVGGKMMMVGLVSSILLSIFGYFLLKIFPFS</sequence>
<protein>
    <submittedName>
        <fullName evidence="8">Putative integral membrane protein (TIGR00698 family)</fullName>
    </submittedName>
</protein>
<feature type="transmembrane region" description="Helical" evidence="7">
    <location>
        <begin position="216"/>
        <end position="237"/>
    </location>
</feature>
<keyword evidence="3" id="KW-1003">Cell membrane</keyword>
<dbReference type="Pfam" id="PF03601">
    <property type="entry name" value="Cons_hypoth698"/>
    <property type="match status" value="1"/>
</dbReference>
<feature type="transmembrane region" description="Helical" evidence="7">
    <location>
        <begin position="258"/>
        <end position="276"/>
    </location>
</feature>
<feature type="transmembrane region" description="Helical" evidence="7">
    <location>
        <begin position="35"/>
        <end position="52"/>
    </location>
</feature>
<feature type="transmembrane region" description="Helical" evidence="7">
    <location>
        <begin position="155"/>
        <end position="174"/>
    </location>
</feature>
<evidence type="ECO:0000313" key="8">
    <source>
        <dbReference type="EMBL" id="TCS93878.1"/>
    </source>
</evidence>
<evidence type="ECO:0000256" key="3">
    <source>
        <dbReference type="ARBA" id="ARBA00022475"/>
    </source>
</evidence>
<evidence type="ECO:0000313" key="9">
    <source>
        <dbReference type="Proteomes" id="UP000294937"/>
    </source>
</evidence>
<evidence type="ECO:0000256" key="4">
    <source>
        <dbReference type="ARBA" id="ARBA00022692"/>
    </source>
</evidence>
<proteinExistence type="inferred from homology"/>
<evidence type="ECO:0000256" key="5">
    <source>
        <dbReference type="ARBA" id="ARBA00022989"/>
    </source>
</evidence>
<dbReference type="EMBL" id="SMAG01000005">
    <property type="protein sequence ID" value="TCS93878.1"/>
    <property type="molecule type" value="Genomic_DNA"/>
</dbReference>
<keyword evidence="5 7" id="KW-1133">Transmembrane helix</keyword>
<dbReference type="GO" id="GO:0005886">
    <property type="term" value="C:plasma membrane"/>
    <property type="evidence" value="ECO:0007669"/>
    <property type="project" value="UniProtKB-SubCell"/>
</dbReference>
<evidence type="ECO:0000256" key="6">
    <source>
        <dbReference type="ARBA" id="ARBA00023136"/>
    </source>
</evidence>
<dbReference type="Proteomes" id="UP000294937">
    <property type="component" value="Unassembled WGS sequence"/>
</dbReference>
<dbReference type="InterPro" id="IPR018383">
    <property type="entry name" value="UPF0324_pro"/>
</dbReference>
<comment type="caution">
    <text evidence="8">The sequence shown here is derived from an EMBL/GenBank/DDBJ whole genome shotgun (WGS) entry which is preliminary data.</text>
</comment>
<feature type="transmembrane region" description="Helical" evidence="7">
    <location>
        <begin position="126"/>
        <end position="143"/>
    </location>
</feature>
<evidence type="ECO:0000256" key="1">
    <source>
        <dbReference type="ARBA" id="ARBA00004651"/>
    </source>
</evidence>
<evidence type="ECO:0000256" key="2">
    <source>
        <dbReference type="ARBA" id="ARBA00007977"/>
    </source>
</evidence>
<dbReference type="AlphaFoldDB" id="A0A4R3L4I3"/>
<comment type="subcellular location">
    <subcellularLocation>
        <location evidence="1">Cell membrane</location>
        <topology evidence="1">Multi-pass membrane protein</topology>
    </subcellularLocation>
</comment>
<dbReference type="OrthoDB" id="9811391at2"/>
<keyword evidence="6 7" id="KW-0472">Membrane</keyword>
<name>A0A4R3L4I3_9BACL</name>
<reference evidence="8 9" key="1">
    <citation type="submission" date="2019-03" db="EMBL/GenBank/DDBJ databases">
        <title>Genomic Encyclopedia of Type Strains, Phase IV (KMG-IV): sequencing the most valuable type-strain genomes for metagenomic binning, comparative biology and taxonomic classification.</title>
        <authorList>
            <person name="Goeker M."/>
        </authorList>
    </citation>
    <scope>NUCLEOTIDE SEQUENCE [LARGE SCALE GENOMIC DNA]</scope>
    <source>
        <strain evidence="8 9">DSM 45707</strain>
    </source>
</reference>
<feature type="transmembrane region" description="Helical" evidence="7">
    <location>
        <begin position="314"/>
        <end position="333"/>
    </location>
</feature>
<feature type="transmembrane region" description="Helical" evidence="7">
    <location>
        <begin position="96"/>
        <end position="114"/>
    </location>
</feature>
<dbReference type="PANTHER" id="PTHR30106:SF2">
    <property type="entry name" value="UPF0324 INNER MEMBRANE PROTEIN YEIH"/>
    <property type="match status" value="1"/>
</dbReference>
<keyword evidence="9" id="KW-1185">Reference proteome</keyword>
<feature type="transmembrane region" description="Helical" evidence="7">
    <location>
        <begin position="282"/>
        <end position="302"/>
    </location>
</feature>
<keyword evidence="4 7" id="KW-0812">Transmembrane</keyword>
<comment type="similarity">
    <text evidence="2">Belongs to the UPF0324 family.</text>
</comment>
<accession>A0A4R3L4I3</accession>
<feature type="transmembrane region" description="Helical" evidence="7">
    <location>
        <begin position="12"/>
        <end position="29"/>
    </location>
</feature>
<dbReference type="PANTHER" id="PTHR30106">
    <property type="entry name" value="INNER MEMBRANE PROTEIN YEIH-RELATED"/>
    <property type="match status" value="1"/>
</dbReference>
<gene>
    <name evidence="8" type="ORF">EDD58_10587</name>
</gene>